<evidence type="ECO:0000256" key="2">
    <source>
        <dbReference type="ARBA" id="ARBA00022723"/>
    </source>
</evidence>
<evidence type="ECO:0000256" key="5">
    <source>
        <dbReference type="SAM" id="Phobius"/>
    </source>
</evidence>
<keyword evidence="3" id="KW-0378">Hydrolase</keyword>
<keyword evidence="5" id="KW-0472">Membrane</keyword>
<keyword evidence="5" id="KW-0812">Transmembrane</keyword>
<name>S2E6F9_9ARCH</name>
<dbReference type="AlphaFoldDB" id="S2E6F9"/>
<evidence type="ECO:0000256" key="3">
    <source>
        <dbReference type="ARBA" id="ARBA00022801"/>
    </source>
</evidence>
<organism evidence="7 8">
    <name type="scientific">Candidatus Nitrosarchaeum limnium BG20</name>
    <dbReference type="NCBI Taxonomy" id="859192"/>
    <lineage>
        <taxon>Archaea</taxon>
        <taxon>Nitrososphaerota</taxon>
        <taxon>Nitrososphaeria</taxon>
        <taxon>Nitrosopumilales</taxon>
        <taxon>Nitrosopumilaceae</taxon>
        <taxon>Nitrosarchaeum</taxon>
    </lineage>
</organism>
<dbReference type="GO" id="GO:0004222">
    <property type="term" value="F:metalloendopeptidase activity"/>
    <property type="evidence" value="ECO:0007669"/>
    <property type="project" value="InterPro"/>
</dbReference>
<evidence type="ECO:0000313" key="8">
    <source>
        <dbReference type="Proteomes" id="UP000014065"/>
    </source>
</evidence>
<keyword evidence="1" id="KW-0645">Protease</keyword>
<dbReference type="Gene3D" id="3.40.390.10">
    <property type="entry name" value="Collagenase (Catalytic Domain)"/>
    <property type="match status" value="1"/>
</dbReference>
<dbReference type="GO" id="GO:0006508">
    <property type="term" value="P:proteolysis"/>
    <property type="evidence" value="ECO:0007669"/>
    <property type="project" value="UniProtKB-KW"/>
</dbReference>
<dbReference type="OrthoDB" id="9634at2157"/>
<sequence>MFKKGLSFKSNFHHNLKSEKYQKFSLKTQKIKNKKAVLLSQLGILIFFGGYFAGLPTSSGHNEELLNPIGLFSTEYQVENLRGDSMYLYKYWNILPGATLSVNILNPVSMPKESIELIKNSITSTDTMDIDDSLLHKGPKNSFSTYYLGWKGALQSTPDTKIPIPKNFVITNSDKANGDIIIILSNIKDRSGNTGYTKTVLEGDHIVKAFITIYNVNALSSNQLETIARHEFGHAIGLGHSSAPEDLMAPTIDMTYPYISECNIQAIVDLYNEKSDGTTTCQK</sequence>
<comment type="caution">
    <text evidence="7">The sequence shown here is derived from an EMBL/GenBank/DDBJ whole genome shotgun (WGS) entry which is preliminary data.</text>
</comment>
<protein>
    <submittedName>
        <fullName evidence="7">Matrixin</fullName>
    </submittedName>
</protein>
<gene>
    <name evidence="7" type="ORF">BG20_I1250</name>
</gene>
<dbReference type="EMBL" id="AHJG01000068">
    <property type="protein sequence ID" value="EPA06333.1"/>
    <property type="molecule type" value="Genomic_DNA"/>
</dbReference>
<accession>S2E6F9</accession>
<dbReference type="InterPro" id="IPR021190">
    <property type="entry name" value="Pept_M10A"/>
</dbReference>
<dbReference type="InterPro" id="IPR001818">
    <property type="entry name" value="Pept_M10_metallopeptidase"/>
</dbReference>
<proteinExistence type="predicted"/>
<dbReference type="GO" id="GO:0031012">
    <property type="term" value="C:extracellular matrix"/>
    <property type="evidence" value="ECO:0007669"/>
    <property type="project" value="InterPro"/>
</dbReference>
<feature type="transmembrane region" description="Helical" evidence="5">
    <location>
        <begin position="36"/>
        <end position="54"/>
    </location>
</feature>
<dbReference type="Pfam" id="PF00413">
    <property type="entry name" value="Peptidase_M10"/>
    <property type="match status" value="1"/>
</dbReference>
<reference evidence="7 8" key="1">
    <citation type="journal article" date="2012" name="J. Bacteriol.">
        <title>Genome Sequence of "Candidatus Nitrosoarchaeum limnia" BG20, a Low-Salinity Ammonia-Oxidizing Archaeon from the San Francisco Bay Estuary.</title>
        <authorList>
            <person name="Mosier A.C."/>
            <person name="Allen E.E."/>
            <person name="Kim M."/>
            <person name="Ferriera S."/>
            <person name="Francis C.A."/>
        </authorList>
    </citation>
    <scope>NUCLEOTIDE SEQUENCE [LARGE SCALE GENOMIC DNA]</scope>
    <source>
        <strain evidence="7 8">BG20</strain>
    </source>
</reference>
<dbReference type="PRINTS" id="PR00138">
    <property type="entry name" value="MATRIXIN"/>
</dbReference>
<evidence type="ECO:0000256" key="1">
    <source>
        <dbReference type="ARBA" id="ARBA00022670"/>
    </source>
</evidence>
<keyword evidence="4" id="KW-0862">Zinc</keyword>
<keyword evidence="8" id="KW-1185">Reference proteome</keyword>
<evidence type="ECO:0000259" key="6">
    <source>
        <dbReference type="Pfam" id="PF00413"/>
    </source>
</evidence>
<keyword evidence="2" id="KW-0479">Metal-binding</keyword>
<keyword evidence="5" id="KW-1133">Transmembrane helix</keyword>
<dbReference type="Proteomes" id="UP000014065">
    <property type="component" value="Unassembled WGS sequence"/>
</dbReference>
<dbReference type="GO" id="GO:0008270">
    <property type="term" value="F:zinc ion binding"/>
    <property type="evidence" value="ECO:0007669"/>
    <property type="project" value="InterPro"/>
</dbReference>
<dbReference type="InterPro" id="IPR024079">
    <property type="entry name" value="MetalloPept_cat_dom_sf"/>
</dbReference>
<evidence type="ECO:0000313" key="7">
    <source>
        <dbReference type="EMBL" id="EPA06333.1"/>
    </source>
</evidence>
<evidence type="ECO:0000256" key="4">
    <source>
        <dbReference type="ARBA" id="ARBA00022833"/>
    </source>
</evidence>
<feature type="domain" description="Peptidase M10 metallopeptidase" evidence="6">
    <location>
        <begin position="219"/>
        <end position="271"/>
    </location>
</feature>
<dbReference type="SUPFAM" id="SSF55486">
    <property type="entry name" value="Metalloproteases ('zincins'), catalytic domain"/>
    <property type="match status" value="1"/>
</dbReference>